<keyword evidence="2" id="KW-0472">Membrane</keyword>
<keyword evidence="2" id="KW-1133">Transmembrane helix</keyword>
<dbReference type="EMBL" id="CP042387">
    <property type="protein sequence ID" value="QEA43528.1"/>
    <property type="molecule type" value="Genomic_DNA"/>
</dbReference>
<organism evidence="3 4">
    <name type="scientific">Leuconostoc lactis</name>
    <dbReference type="NCBI Taxonomy" id="1246"/>
    <lineage>
        <taxon>Bacteria</taxon>
        <taxon>Bacillati</taxon>
        <taxon>Bacillota</taxon>
        <taxon>Bacilli</taxon>
        <taxon>Lactobacillales</taxon>
        <taxon>Lactobacillaceae</taxon>
        <taxon>Leuconostoc</taxon>
    </lineage>
</organism>
<feature type="region of interest" description="Disordered" evidence="1">
    <location>
        <begin position="74"/>
        <end position="94"/>
    </location>
</feature>
<keyword evidence="2" id="KW-0812">Transmembrane</keyword>
<accession>A0AAP9EB93</accession>
<protein>
    <submittedName>
        <fullName evidence="3">Ribonuclease HIII</fullName>
    </submittedName>
</protein>
<feature type="transmembrane region" description="Helical" evidence="2">
    <location>
        <begin position="5"/>
        <end position="27"/>
    </location>
</feature>
<reference evidence="3 4" key="1">
    <citation type="submission" date="2019-06" db="EMBL/GenBank/DDBJ databases">
        <title>Genome analyses of bacteria isolated from kimchi.</title>
        <authorList>
            <person name="Lee S."/>
            <person name="Ahn S."/>
            <person name="Roh S."/>
        </authorList>
    </citation>
    <scope>NUCLEOTIDE SEQUENCE [LARGE SCALE GENOMIC DNA]</scope>
    <source>
        <strain evidence="3 4">CBA3625</strain>
    </source>
</reference>
<feature type="transmembrane region" description="Helical" evidence="2">
    <location>
        <begin position="33"/>
        <end position="66"/>
    </location>
</feature>
<evidence type="ECO:0000313" key="3">
    <source>
        <dbReference type="EMBL" id="QEA43528.1"/>
    </source>
</evidence>
<proteinExistence type="predicted"/>
<dbReference type="Proteomes" id="UP000321298">
    <property type="component" value="Chromosome"/>
</dbReference>
<name>A0AAP9EB93_LEULA</name>
<evidence type="ECO:0000256" key="2">
    <source>
        <dbReference type="SAM" id="Phobius"/>
    </source>
</evidence>
<dbReference type="AlphaFoldDB" id="A0AAP9EB93"/>
<evidence type="ECO:0000256" key="1">
    <source>
        <dbReference type="SAM" id="MobiDB-lite"/>
    </source>
</evidence>
<gene>
    <name evidence="3" type="ORF">FGL83_01875</name>
</gene>
<dbReference type="GeneID" id="66530925"/>
<dbReference type="RefSeq" id="WP_019040110.1">
    <property type="nucleotide sequence ID" value="NZ_CALTUT010000015.1"/>
</dbReference>
<sequence>MLSFLLIPFVIIFLGIYFIAFLFTNTFGIIPRLLLAIVLILLVSFVIKNFFAIVGLLLLFALAFWIRIRFIKPPRAPEDPNTFEGDFEEINKKP</sequence>
<evidence type="ECO:0000313" key="4">
    <source>
        <dbReference type="Proteomes" id="UP000321298"/>
    </source>
</evidence>
<keyword evidence="4" id="KW-1185">Reference proteome</keyword>